<dbReference type="InterPro" id="IPR051627">
    <property type="entry name" value="SLIT-ROBO_RhoGAP"/>
</dbReference>
<feature type="compositionally biased region" description="Low complexity" evidence="5">
    <location>
        <begin position="893"/>
        <end position="903"/>
    </location>
</feature>
<dbReference type="Ensembl" id="ENSCCRT00020081167.1">
    <property type="protein sequence ID" value="ENSCCRP00020073959.1"/>
    <property type="gene ID" value="ENSCCRG00020028828.1"/>
</dbReference>
<dbReference type="Proteomes" id="UP000694701">
    <property type="component" value="Unplaced"/>
</dbReference>
<protein>
    <submittedName>
        <fullName evidence="8">SLIT-ROBO Rho GTPase activating protein 1a</fullName>
    </submittedName>
</protein>
<evidence type="ECO:0000256" key="5">
    <source>
        <dbReference type="SAM" id="MobiDB-lite"/>
    </source>
</evidence>
<dbReference type="GO" id="GO:0005096">
    <property type="term" value="F:GTPase activator activity"/>
    <property type="evidence" value="ECO:0007669"/>
    <property type="project" value="UniProtKB-KW"/>
</dbReference>
<evidence type="ECO:0000259" key="6">
    <source>
        <dbReference type="PROSITE" id="PS50238"/>
    </source>
</evidence>
<feature type="region of interest" description="Disordered" evidence="5">
    <location>
        <begin position="698"/>
        <end position="818"/>
    </location>
</feature>
<reference evidence="8" key="1">
    <citation type="submission" date="2025-08" db="UniProtKB">
        <authorList>
            <consortium name="Ensembl"/>
        </authorList>
    </citation>
    <scope>IDENTIFICATION</scope>
</reference>
<evidence type="ECO:0000259" key="7">
    <source>
        <dbReference type="PROSITE" id="PS51741"/>
    </source>
</evidence>
<evidence type="ECO:0000313" key="8">
    <source>
        <dbReference type="Ensembl" id="ENSCCRP00020073959.1"/>
    </source>
</evidence>
<dbReference type="CDD" id="cd07683">
    <property type="entry name" value="F-BAR_srGAP1"/>
    <property type="match status" value="1"/>
</dbReference>
<dbReference type="Gene3D" id="1.20.1270.60">
    <property type="entry name" value="Arfaptin homology (AH) domain/BAR domain"/>
    <property type="match status" value="1"/>
</dbReference>
<dbReference type="FunFam" id="1.10.555.10:FF:000010">
    <property type="entry name" value="SLIT-ROBO Rho GTPase-activating protein 1 isoform 2"/>
    <property type="match status" value="1"/>
</dbReference>
<dbReference type="Pfam" id="PF00620">
    <property type="entry name" value="RhoGAP"/>
    <property type="match status" value="1"/>
</dbReference>
<feature type="domain" description="Rho-GAP" evidence="6">
    <location>
        <begin position="466"/>
        <end position="653"/>
    </location>
</feature>
<evidence type="ECO:0000256" key="2">
    <source>
        <dbReference type="ARBA" id="ARBA00022468"/>
    </source>
</evidence>
<dbReference type="AlphaFoldDB" id="A0A8C2I3K4"/>
<evidence type="ECO:0000313" key="9">
    <source>
        <dbReference type="Proteomes" id="UP000694701"/>
    </source>
</evidence>
<dbReference type="InterPro" id="IPR037451">
    <property type="entry name" value="srGAP1_F-BAR"/>
</dbReference>
<dbReference type="SMART" id="SM00324">
    <property type="entry name" value="RhoGAP"/>
    <property type="match status" value="1"/>
</dbReference>
<accession>A0A8C2I3K4</accession>
<evidence type="ECO:0000256" key="1">
    <source>
        <dbReference type="ARBA" id="ARBA00022443"/>
    </source>
</evidence>
<proteinExistence type="predicted"/>
<sequence>MRKPEVILANKQTKKKPSIRAQLVEQQKCLEQQTDMRVQLLQDLQDFFRKKSEIETEYSRNLEKLAERFMAKTRSTKDHQQYKKDQNLLSPVNCWYLLLNQVRRESKDHATLSDIYLNNVIMRFMQISEDSTRLLKKSKEITFQVQEDLMKVLNELYTVMKTYHMYHTESISAESKLKEAEKQEEKQIGRVGDPVFHIRLEDRHQRRSSVKKIEKMKEKRQAKYSENKLKSIKARNEYLLTLEATNASIFKYYIHDLSDLIDCCDLGYHASLNRALRTYLSAEYNLETSRHEGLDIIENAVDSLDPRSDRQRFMEMYPTAFCPPVKFEFQPHMGDEVCQITAQPPVQGELLLRFQQLQSRLATLKIENEEIKKTSEATLTTIQDMVTIEDYDVSESFHHSRSTESVKSTVSETYLSKPSIAKRRANQQETEQFYFMKFREYLEGSNLITKLQAKHDLLKRTLGDGMCLSCFKDSGQAIPRVVESCIRFINLYGLQHQGIFRVSGSQVEVNDIKNSFERGNDPLTDEENNHDINSVAGVLKLYFRGLENPLIPKERFNDLISCVRIDNLYERALYIRKIILTVPRSVLVVMRYLFAFLNHLSQYSDENMMDPYNLAICFGPTLMPTPETQDQVSCQAHVNEVIKTIIIHHETIFPDAKELDGPMYEKCMAGGDYCYYNLLVCCFFYRDDTFSDTLSQKADSEASSGHGGEEKCSTRPTDTHCLVHPSQGHHFNHSSHGSHGNPDLGSPVMGHYSPRDMLRGRGHMPMDSPERRRRTGHGSLTNISRHESVKKMESPPIRRSTSSGQYTSFSEPHSKSLDPESIAQDIEETMNTALNELKELERQSSAKHAPDVVLDTLEPMKNAPTPASSTESLSQLHGLLLRPAVTEPPMRRSTSSSSDTMSTFKPTVAPRMGVQLKPPALRPKPMVAIPKTGAAQHPAAPPQDPLDKSCTM</sequence>
<feature type="compositionally biased region" description="Polar residues" evidence="5">
    <location>
        <begin position="799"/>
        <end position="811"/>
    </location>
</feature>
<evidence type="ECO:0000256" key="3">
    <source>
        <dbReference type="ARBA" id="ARBA00023054"/>
    </source>
</evidence>
<feature type="domain" description="F-BAR" evidence="7">
    <location>
        <begin position="17"/>
        <end position="309"/>
    </location>
</feature>
<keyword evidence="2" id="KW-0343">GTPase activation</keyword>
<dbReference type="PANTHER" id="PTHR14166">
    <property type="entry name" value="SLIT-ROBO RHO GTPASE ACTIVATING PROTEIN"/>
    <property type="match status" value="1"/>
</dbReference>
<dbReference type="InterPro" id="IPR027267">
    <property type="entry name" value="AH/BAR_dom_sf"/>
</dbReference>
<dbReference type="Gene3D" id="1.10.555.10">
    <property type="entry name" value="Rho GTPase activation protein"/>
    <property type="match status" value="1"/>
</dbReference>
<dbReference type="GO" id="GO:0007165">
    <property type="term" value="P:signal transduction"/>
    <property type="evidence" value="ECO:0007669"/>
    <property type="project" value="InterPro"/>
</dbReference>
<keyword evidence="3 4" id="KW-0175">Coiled coil</keyword>
<name>A0A8C2I3K4_CYPCA</name>
<keyword evidence="1" id="KW-0728">SH3 domain</keyword>
<feature type="region of interest" description="Disordered" evidence="5">
    <location>
        <begin position="882"/>
        <end position="952"/>
    </location>
</feature>
<organism evidence="8 9">
    <name type="scientific">Cyprinus carpio</name>
    <name type="common">Common carp</name>
    <dbReference type="NCBI Taxonomy" id="7962"/>
    <lineage>
        <taxon>Eukaryota</taxon>
        <taxon>Metazoa</taxon>
        <taxon>Chordata</taxon>
        <taxon>Craniata</taxon>
        <taxon>Vertebrata</taxon>
        <taxon>Euteleostomi</taxon>
        <taxon>Actinopterygii</taxon>
        <taxon>Neopterygii</taxon>
        <taxon>Teleostei</taxon>
        <taxon>Ostariophysi</taxon>
        <taxon>Cypriniformes</taxon>
        <taxon>Cyprinidae</taxon>
        <taxon>Cyprininae</taxon>
        <taxon>Cyprinus</taxon>
    </lineage>
</organism>
<dbReference type="InterPro" id="IPR031160">
    <property type="entry name" value="F_BAR_dom"/>
</dbReference>
<dbReference type="SUPFAM" id="SSF48350">
    <property type="entry name" value="GTPase activation domain, GAP"/>
    <property type="match status" value="1"/>
</dbReference>
<dbReference type="SMART" id="SM00055">
    <property type="entry name" value="FCH"/>
    <property type="match status" value="1"/>
</dbReference>
<dbReference type="PROSITE" id="PS50238">
    <property type="entry name" value="RHOGAP"/>
    <property type="match status" value="1"/>
</dbReference>
<dbReference type="InterPro" id="IPR008936">
    <property type="entry name" value="Rho_GTPase_activation_prot"/>
</dbReference>
<dbReference type="SUPFAM" id="SSF103657">
    <property type="entry name" value="BAR/IMD domain-like"/>
    <property type="match status" value="1"/>
</dbReference>
<feature type="compositionally biased region" description="Basic and acidic residues" evidence="5">
    <location>
        <begin position="784"/>
        <end position="793"/>
    </location>
</feature>
<dbReference type="InterPro" id="IPR000198">
    <property type="entry name" value="RhoGAP_dom"/>
</dbReference>
<evidence type="ECO:0000256" key="4">
    <source>
        <dbReference type="PROSITE-ProRule" id="PRU01077"/>
    </source>
</evidence>
<dbReference type="PROSITE" id="PS51741">
    <property type="entry name" value="F_BAR"/>
    <property type="match status" value="1"/>
</dbReference>
<dbReference type="CDD" id="cd04383">
    <property type="entry name" value="RhoGAP_srGAP"/>
    <property type="match status" value="1"/>
</dbReference>
<dbReference type="InterPro" id="IPR001060">
    <property type="entry name" value="FCH_dom"/>
</dbReference>
<dbReference type="FunFam" id="1.20.1270.60:FF:000006">
    <property type="entry name" value="SLIT-ROBO Rho GTPase-activating protein 1 isoform 2"/>
    <property type="match status" value="1"/>
</dbReference>
<dbReference type="Pfam" id="PF00611">
    <property type="entry name" value="FCH"/>
    <property type="match status" value="1"/>
</dbReference>